<evidence type="ECO:0000256" key="2">
    <source>
        <dbReference type="ARBA" id="ARBA00023002"/>
    </source>
</evidence>
<protein>
    <recommendedName>
        <fullName evidence="7">Bifunctional dihydroflavonol 4-reductase/flavanone 4-reductase</fullName>
    </recommendedName>
</protein>
<evidence type="ECO:0000259" key="4">
    <source>
        <dbReference type="Pfam" id="PF16363"/>
    </source>
</evidence>
<dbReference type="Pfam" id="PF07727">
    <property type="entry name" value="RVT_2"/>
    <property type="match status" value="1"/>
</dbReference>
<keyword evidence="6" id="KW-1185">Reference proteome</keyword>
<feature type="domain" description="NAD(P)-binding" evidence="4">
    <location>
        <begin position="225"/>
        <end position="293"/>
    </location>
</feature>
<dbReference type="Gene3D" id="3.40.50.720">
    <property type="entry name" value="NAD(P)-binding Rossmann-like Domain"/>
    <property type="match status" value="2"/>
</dbReference>
<gene>
    <name evidence="5" type="ORF">SASPL_120096</name>
</gene>
<comment type="caution">
    <text evidence="5">The sequence shown here is derived from an EMBL/GenBank/DDBJ whole genome shotgun (WGS) entry which is preliminary data.</text>
</comment>
<dbReference type="GO" id="GO:0016616">
    <property type="term" value="F:oxidoreductase activity, acting on the CH-OH group of donors, NAD or NADP as acceptor"/>
    <property type="evidence" value="ECO:0007669"/>
    <property type="project" value="TreeGrafter"/>
</dbReference>
<dbReference type="InterPro" id="IPR036291">
    <property type="entry name" value="NAD(P)-bd_dom_sf"/>
</dbReference>
<name>A0A8X8ZVW8_SALSN</name>
<dbReference type="SUPFAM" id="SSF51735">
    <property type="entry name" value="NAD(P)-binding Rossmann-fold domains"/>
    <property type="match status" value="1"/>
</dbReference>
<evidence type="ECO:0000256" key="1">
    <source>
        <dbReference type="ARBA" id="ARBA00022857"/>
    </source>
</evidence>
<dbReference type="PANTHER" id="PTHR10366:SF369">
    <property type="entry name" value="CINNAMOYL-COA REDUCTASE-LIKE PROTEIN"/>
    <property type="match status" value="1"/>
</dbReference>
<dbReference type="Proteomes" id="UP000298416">
    <property type="component" value="Unassembled WGS sequence"/>
</dbReference>
<dbReference type="AlphaFoldDB" id="A0A8X8ZVW8"/>
<proteinExistence type="predicted"/>
<reference evidence="5" key="2">
    <citation type="submission" date="2020-08" db="EMBL/GenBank/DDBJ databases">
        <title>Plant Genome Project.</title>
        <authorList>
            <person name="Zhang R.-G."/>
        </authorList>
    </citation>
    <scope>NUCLEOTIDE SEQUENCE</scope>
    <source>
        <strain evidence="5">Huo1</strain>
        <tissue evidence="5">Leaf</tissue>
    </source>
</reference>
<dbReference type="InterPro" id="IPR050425">
    <property type="entry name" value="NAD(P)_dehydrat-like"/>
</dbReference>
<feature type="domain" description="Reverse transcriptase Ty1/copia-type" evidence="3">
    <location>
        <begin position="14"/>
        <end position="103"/>
    </location>
</feature>
<evidence type="ECO:0000313" key="5">
    <source>
        <dbReference type="EMBL" id="KAG6417899.1"/>
    </source>
</evidence>
<dbReference type="SUPFAM" id="SSF56672">
    <property type="entry name" value="DNA/RNA polymerases"/>
    <property type="match status" value="1"/>
</dbReference>
<organism evidence="5">
    <name type="scientific">Salvia splendens</name>
    <name type="common">Scarlet sage</name>
    <dbReference type="NCBI Taxonomy" id="180675"/>
    <lineage>
        <taxon>Eukaryota</taxon>
        <taxon>Viridiplantae</taxon>
        <taxon>Streptophyta</taxon>
        <taxon>Embryophyta</taxon>
        <taxon>Tracheophyta</taxon>
        <taxon>Spermatophyta</taxon>
        <taxon>Magnoliopsida</taxon>
        <taxon>eudicotyledons</taxon>
        <taxon>Gunneridae</taxon>
        <taxon>Pentapetalae</taxon>
        <taxon>asterids</taxon>
        <taxon>lamiids</taxon>
        <taxon>Lamiales</taxon>
        <taxon>Lamiaceae</taxon>
        <taxon>Nepetoideae</taxon>
        <taxon>Mentheae</taxon>
        <taxon>Salviinae</taxon>
        <taxon>Salvia</taxon>
        <taxon>Salvia subgen. Calosphace</taxon>
        <taxon>core Calosphace</taxon>
    </lineage>
</organism>
<keyword evidence="1" id="KW-0521">NADP</keyword>
<evidence type="ECO:0000313" key="6">
    <source>
        <dbReference type="Proteomes" id="UP000298416"/>
    </source>
</evidence>
<keyword evidence="2" id="KW-0560">Oxidoreductase</keyword>
<dbReference type="InterPro" id="IPR043502">
    <property type="entry name" value="DNA/RNA_pol_sf"/>
</dbReference>
<evidence type="ECO:0008006" key="7">
    <source>
        <dbReference type="Google" id="ProtNLM"/>
    </source>
</evidence>
<dbReference type="PANTHER" id="PTHR10366">
    <property type="entry name" value="NAD DEPENDENT EPIMERASE/DEHYDRATASE"/>
    <property type="match status" value="1"/>
</dbReference>
<evidence type="ECO:0000259" key="3">
    <source>
        <dbReference type="Pfam" id="PF07727"/>
    </source>
</evidence>
<reference evidence="5" key="1">
    <citation type="submission" date="2018-01" db="EMBL/GenBank/DDBJ databases">
        <authorList>
            <person name="Mao J.F."/>
        </authorList>
    </citation>
    <scope>NUCLEOTIDE SEQUENCE</scope>
    <source>
        <strain evidence="5">Huo1</strain>
        <tissue evidence="5">Leaf</tissue>
    </source>
</reference>
<dbReference type="Pfam" id="PF16363">
    <property type="entry name" value="GDP_Man_Dehyd"/>
    <property type="match status" value="1"/>
</dbReference>
<dbReference type="EMBL" id="PNBA02000007">
    <property type="protein sequence ID" value="KAG6417899.1"/>
    <property type="molecule type" value="Genomic_DNA"/>
</dbReference>
<sequence>MKSLQLGLLFEQPQGIDDYFTSQGFESSESEPTLYIKTRGNNSRLIVSLYVDDLIYAGNNEEMIKEFKEAMMKSFEMTDLGQMHYFLGIEVNQDEKGIFISQEKKQKIRLNASRWRVVNSWLLPWSQMRSLAKKMALRKPMQLSIEVSSGGTRAIGIWYTPESSSKLIGYKDSDWGGSSDDMKMPQPQGCSILVVCIAIYRGCDHANAQYKYTTMADKKGEVVCVTGSSGFIGSWIVHLLLRRGYTVRATVKDLADERETKHLEAMEGADSRLRLFQIDLLEYGSIAAAISLAELSEDSWLWYPLSKALAEKAAWKFGKENGVDIVVVNPGMAVGSGRMERHYPQYKLPMYDTPMIWL</sequence>
<dbReference type="InterPro" id="IPR013103">
    <property type="entry name" value="RVT_2"/>
</dbReference>
<accession>A0A8X8ZVW8</accession>
<dbReference type="InterPro" id="IPR016040">
    <property type="entry name" value="NAD(P)-bd_dom"/>
</dbReference>